<keyword evidence="3" id="KW-1185">Reference proteome</keyword>
<sequence length="346" mass="38377">MSGRDRERDRDRRAQQASARTNEYFVPKDGIDREVITADICRYLGNDALVRPGNYENPQTRQIQQGYFITAYRNLTTAMIADLKADSERWEAERRATASRGQPSNGISFRDSDGIVRKSNTPIVEYRASTTHQSRQYYGPTSETASAVSSGGYQQPASSSSGQVYDSSVQGGYAQPNYAQPSSGYQQQTPAYVQDTPNYYVSGGNMIVDPRDSNTRMGAQPVTSQSLTPRSNVPYATSGASYQQPDPRSSYYTSTGQQSVPVSSAQYATQPADPYYGRAVPPAGPYDNQDSYDSRGVYQDSSVYNQIPVTAAPAVAPAASNTSSRREREPERERHRDRDGRERRRH</sequence>
<feature type="region of interest" description="Disordered" evidence="1">
    <location>
        <begin position="126"/>
        <end position="189"/>
    </location>
</feature>
<feature type="compositionally biased region" description="Basic and acidic residues" evidence="1">
    <location>
        <begin position="1"/>
        <end position="14"/>
    </location>
</feature>
<evidence type="ECO:0000313" key="3">
    <source>
        <dbReference type="Proteomes" id="UP000235786"/>
    </source>
</evidence>
<dbReference type="AlphaFoldDB" id="A0A2J6QWX7"/>
<reference evidence="2 3" key="1">
    <citation type="submission" date="2016-04" db="EMBL/GenBank/DDBJ databases">
        <title>A degradative enzymes factory behind the ericoid mycorrhizal symbiosis.</title>
        <authorList>
            <consortium name="DOE Joint Genome Institute"/>
            <person name="Martino E."/>
            <person name="Morin E."/>
            <person name="Grelet G."/>
            <person name="Kuo A."/>
            <person name="Kohler A."/>
            <person name="Daghino S."/>
            <person name="Barry K."/>
            <person name="Choi C."/>
            <person name="Cichocki N."/>
            <person name="Clum A."/>
            <person name="Copeland A."/>
            <person name="Hainaut M."/>
            <person name="Haridas S."/>
            <person name="Labutti K."/>
            <person name="Lindquist E."/>
            <person name="Lipzen A."/>
            <person name="Khouja H.-R."/>
            <person name="Murat C."/>
            <person name="Ohm R."/>
            <person name="Olson A."/>
            <person name="Spatafora J."/>
            <person name="Veneault-Fourrey C."/>
            <person name="Henrissat B."/>
            <person name="Grigoriev I."/>
            <person name="Martin F."/>
            <person name="Perotto S."/>
        </authorList>
    </citation>
    <scope>NUCLEOTIDE SEQUENCE [LARGE SCALE GENOMIC DNA]</scope>
    <source>
        <strain evidence="2 3">F</strain>
    </source>
</reference>
<dbReference type="OrthoDB" id="4146887at2759"/>
<feature type="region of interest" description="Disordered" evidence="1">
    <location>
        <begin position="1"/>
        <end position="21"/>
    </location>
</feature>
<dbReference type="Proteomes" id="UP000235786">
    <property type="component" value="Unassembled WGS sequence"/>
</dbReference>
<accession>A0A2J6QWX7</accession>
<feature type="compositionally biased region" description="Low complexity" evidence="1">
    <location>
        <begin position="308"/>
        <end position="319"/>
    </location>
</feature>
<feature type="compositionally biased region" description="Basic and acidic residues" evidence="1">
    <location>
        <begin position="324"/>
        <end position="346"/>
    </location>
</feature>
<proteinExistence type="predicted"/>
<evidence type="ECO:0008006" key="4">
    <source>
        <dbReference type="Google" id="ProtNLM"/>
    </source>
</evidence>
<dbReference type="EMBL" id="KZ613965">
    <property type="protein sequence ID" value="PMD30780.1"/>
    <property type="molecule type" value="Genomic_DNA"/>
</dbReference>
<feature type="compositionally biased region" description="Polar residues" evidence="1">
    <location>
        <begin position="215"/>
        <end position="269"/>
    </location>
</feature>
<organism evidence="2 3">
    <name type="scientific">Hyaloscypha variabilis (strain UAMH 11265 / GT02V1 / F)</name>
    <name type="common">Meliniomyces variabilis</name>
    <dbReference type="NCBI Taxonomy" id="1149755"/>
    <lineage>
        <taxon>Eukaryota</taxon>
        <taxon>Fungi</taxon>
        <taxon>Dikarya</taxon>
        <taxon>Ascomycota</taxon>
        <taxon>Pezizomycotina</taxon>
        <taxon>Leotiomycetes</taxon>
        <taxon>Helotiales</taxon>
        <taxon>Hyaloscyphaceae</taxon>
        <taxon>Hyaloscypha</taxon>
        <taxon>Hyaloscypha variabilis</taxon>
    </lineage>
</organism>
<protein>
    <recommendedName>
        <fullName evidence="4">Transcription factor RfeG</fullName>
    </recommendedName>
</protein>
<dbReference type="PANTHER" id="PTHR39609:SF1">
    <property type="entry name" value="RFEG"/>
    <property type="match status" value="1"/>
</dbReference>
<feature type="compositionally biased region" description="Polar residues" evidence="1">
    <location>
        <begin position="177"/>
        <end position="189"/>
    </location>
</feature>
<evidence type="ECO:0000256" key="1">
    <source>
        <dbReference type="SAM" id="MobiDB-lite"/>
    </source>
</evidence>
<dbReference type="STRING" id="1149755.A0A2J6QWX7"/>
<feature type="region of interest" description="Disordered" evidence="1">
    <location>
        <begin position="203"/>
        <end position="346"/>
    </location>
</feature>
<dbReference type="PANTHER" id="PTHR39609">
    <property type="entry name" value="RFEG-RELATED"/>
    <property type="match status" value="1"/>
</dbReference>
<name>A0A2J6QWX7_HYAVF</name>
<feature type="compositionally biased region" description="Low complexity" evidence="1">
    <location>
        <begin position="158"/>
        <end position="172"/>
    </location>
</feature>
<gene>
    <name evidence="2" type="ORF">L207DRAFT_537629</name>
</gene>
<evidence type="ECO:0000313" key="2">
    <source>
        <dbReference type="EMBL" id="PMD30780.1"/>
    </source>
</evidence>
<feature type="compositionally biased region" description="Polar residues" evidence="1">
    <location>
        <begin position="126"/>
        <end position="157"/>
    </location>
</feature>
<feature type="region of interest" description="Disordered" evidence="1">
    <location>
        <begin position="93"/>
        <end position="114"/>
    </location>
</feature>